<comment type="caution">
    <text evidence="3">The sequence shown here is derived from an EMBL/GenBank/DDBJ whole genome shotgun (WGS) entry which is preliminary data.</text>
</comment>
<dbReference type="PANTHER" id="PTHR31286:SF148">
    <property type="entry name" value="DUF4283 DOMAIN-CONTAINING PROTEIN"/>
    <property type="match status" value="1"/>
</dbReference>
<evidence type="ECO:0000259" key="2">
    <source>
        <dbReference type="Pfam" id="PF14111"/>
    </source>
</evidence>
<evidence type="ECO:0000313" key="3">
    <source>
        <dbReference type="EMBL" id="KAG2282826.1"/>
    </source>
</evidence>
<feature type="region of interest" description="Disordered" evidence="1">
    <location>
        <begin position="1"/>
        <end position="39"/>
    </location>
</feature>
<dbReference type="Proteomes" id="UP000886595">
    <property type="component" value="Unassembled WGS sequence"/>
</dbReference>
<keyword evidence="4" id="KW-1185">Reference proteome</keyword>
<dbReference type="InterPro" id="IPR025558">
    <property type="entry name" value="DUF4283"/>
</dbReference>
<dbReference type="EMBL" id="JAAMPC010000011">
    <property type="protein sequence ID" value="KAG2282826.1"/>
    <property type="molecule type" value="Genomic_DNA"/>
</dbReference>
<reference evidence="3 4" key="1">
    <citation type="submission" date="2020-02" db="EMBL/GenBank/DDBJ databases">
        <authorList>
            <person name="Ma Q."/>
            <person name="Huang Y."/>
            <person name="Song X."/>
            <person name="Pei D."/>
        </authorList>
    </citation>
    <scope>NUCLEOTIDE SEQUENCE [LARGE SCALE GENOMIC DNA]</scope>
    <source>
        <strain evidence="3">Sxm20200214</strain>
        <tissue evidence="3">Leaf</tissue>
    </source>
</reference>
<accession>A0A8X7UMC1</accession>
<proteinExistence type="predicted"/>
<feature type="domain" description="DUF4283" evidence="2">
    <location>
        <begin position="74"/>
        <end position="158"/>
    </location>
</feature>
<sequence>MIGREGEAIPGNSLTGKNGENTEGRNGGNQAERARSGRWSKNLAGKGVAEPFIEIVDGIASLQIPDAIFDEAELLWKSFVVGYFIGDAPHVGSIHATVNRIWTGHKAGTKIDVQFIAKNTVLFRIENDQMRNRVIQRKYWHIADIPLVVNVWSPESAQNPPDLSAMPLWVDLRGVPNTLYSNKGLKCLVRAVGNFVKLHPNTEKCVRLDMARILVEVDLHKTLVEKITFADQAGASHEVLVNYPWLPPRCNVCCKWGHKGQDCSSKEIKILSKRTGETAYTSMPREGIAVGGGKGKEVEVSNVKGLNDDKISGGEETGIVEAVETRQKEGNPMEHLIKDLEELSPVASLDEKEAIKISETTKELSKTIDVYDFFLCMEHAWVQSTTQTSSPRIMVTGGKAFLWLPS</sequence>
<dbReference type="InterPro" id="IPR040256">
    <property type="entry name" value="At4g02000-like"/>
</dbReference>
<evidence type="ECO:0000256" key="1">
    <source>
        <dbReference type="SAM" id="MobiDB-lite"/>
    </source>
</evidence>
<evidence type="ECO:0000313" key="4">
    <source>
        <dbReference type="Proteomes" id="UP000886595"/>
    </source>
</evidence>
<dbReference type="Pfam" id="PF14111">
    <property type="entry name" value="DUF4283"/>
    <property type="match status" value="1"/>
</dbReference>
<dbReference type="PANTHER" id="PTHR31286">
    <property type="entry name" value="GLYCINE-RICH CELL WALL STRUCTURAL PROTEIN 1.8-LIKE"/>
    <property type="match status" value="1"/>
</dbReference>
<gene>
    <name evidence="3" type="ORF">Bca52824_054046</name>
</gene>
<protein>
    <recommendedName>
        <fullName evidence="2">DUF4283 domain-containing protein</fullName>
    </recommendedName>
</protein>
<dbReference type="AlphaFoldDB" id="A0A8X7UMC1"/>
<name>A0A8X7UMC1_BRACI</name>
<organism evidence="3 4">
    <name type="scientific">Brassica carinata</name>
    <name type="common">Ethiopian mustard</name>
    <name type="synonym">Abyssinian cabbage</name>
    <dbReference type="NCBI Taxonomy" id="52824"/>
    <lineage>
        <taxon>Eukaryota</taxon>
        <taxon>Viridiplantae</taxon>
        <taxon>Streptophyta</taxon>
        <taxon>Embryophyta</taxon>
        <taxon>Tracheophyta</taxon>
        <taxon>Spermatophyta</taxon>
        <taxon>Magnoliopsida</taxon>
        <taxon>eudicotyledons</taxon>
        <taxon>Gunneridae</taxon>
        <taxon>Pentapetalae</taxon>
        <taxon>rosids</taxon>
        <taxon>malvids</taxon>
        <taxon>Brassicales</taxon>
        <taxon>Brassicaceae</taxon>
        <taxon>Brassiceae</taxon>
        <taxon>Brassica</taxon>
    </lineage>
</organism>
<dbReference type="OrthoDB" id="1112773at2759"/>